<reference evidence="4 5" key="1">
    <citation type="submission" date="2020-02" db="EMBL/GenBank/DDBJ databases">
        <authorList>
            <person name="Zheng R.K."/>
            <person name="Sun C.M."/>
        </authorList>
    </citation>
    <scope>NUCLEOTIDE SEQUENCE [LARGE SCALE GENOMIC DNA]</scope>
    <source>
        <strain evidence="5">rifampicinis</strain>
    </source>
</reference>
<dbReference type="Proteomes" id="UP000594468">
    <property type="component" value="Chromosome"/>
</dbReference>
<evidence type="ECO:0000256" key="2">
    <source>
        <dbReference type="SAM" id="Phobius"/>
    </source>
</evidence>
<dbReference type="GO" id="GO:0016787">
    <property type="term" value="F:hydrolase activity"/>
    <property type="evidence" value="ECO:0007669"/>
    <property type="project" value="UniProtKB-KW"/>
</dbReference>
<feature type="compositionally biased region" description="Acidic residues" evidence="1">
    <location>
        <begin position="375"/>
        <end position="393"/>
    </location>
</feature>
<dbReference type="RefSeq" id="WP_195168851.1">
    <property type="nucleotide sequence ID" value="NZ_CP062983.1"/>
</dbReference>
<keyword evidence="2" id="KW-0472">Membrane</keyword>
<dbReference type="InterPro" id="IPR029058">
    <property type="entry name" value="AB_hydrolase_fold"/>
</dbReference>
<dbReference type="InterPro" id="IPR000073">
    <property type="entry name" value="AB_hydrolase_1"/>
</dbReference>
<dbReference type="AlphaFoldDB" id="A0A7S8ICS4"/>
<evidence type="ECO:0000313" key="5">
    <source>
        <dbReference type="Proteomes" id="UP000594468"/>
    </source>
</evidence>
<feature type="transmembrane region" description="Helical" evidence="2">
    <location>
        <begin position="6"/>
        <end position="24"/>
    </location>
</feature>
<dbReference type="Pfam" id="PF12697">
    <property type="entry name" value="Abhydrolase_6"/>
    <property type="match status" value="1"/>
</dbReference>
<gene>
    <name evidence="4" type="ORF">G4Y79_13765</name>
</gene>
<evidence type="ECO:0000259" key="3">
    <source>
        <dbReference type="Pfam" id="PF12697"/>
    </source>
</evidence>
<name>A0A7S8ICS4_9CHLR</name>
<feature type="domain" description="AB hydrolase-1" evidence="3">
    <location>
        <begin position="62"/>
        <end position="298"/>
    </location>
</feature>
<proteinExistence type="predicted"/>
<organism evidence="4 5">
    <name type="scientific">Phototrophicus methaneseepsis</name>
    <dbReference type="NCBI Taxonomy" id="2710758"/>
    <lineage>
        <taxon>Bacteria</taxon>
        <taxon>Bacillati</taxon>
        <taxon>Chloroflexota</taxon>
        <taxon>Candidatus Thermofontia</taxon>
        <taxon>Phototrophicales</taxon>
        <taxon>Phototrophicaceae</taxon>
        <taxon>Phototrophicus</taxon>
    </lineage>
</organism>
<protein>
    <submittedName>
        <fullName evidence="4">Alpha/beta hydrolase</fullName>
    </submittedName>
</protein>
<dbReference type="SUPFAM" id="SSF53474">
    <property type="entry name" value="alpha/beta-Hydrolases"/>
    <property type="match status" value="1"/>
</dbReference>
<dbReference type="PANTHER" id="PTHR43798">
    <property type="entry name" value="MONOACYLGLYCEROL LIPASE"/>
    <property type="match status" value="1"/>
</dbReference>
<evidence type="ECO:0000256" key="1">
    <source>
        <dbReference type="SAM" id="MobiDB-lite"/>
    </source>
</evidence>
<dbReference type="GO" id="GO:0016020">
    <property type="term" value="C:membrane"/>
    <property type="evidence" value="ECO:0007669"/>
    <property type="project" value="TreeGrafter"/>
</dbReference>
<keyword evidence="2" id="KW-0812">Transmembrane</keyword>
<dbReference type="InterPro" id="IPR050266">
    <property type="entry name" value="AB_hydrolase_sf"/>
</dbReference>
<accession>A0A7S8ICS4</accession>
<sequence length="399" mass="44937">MEIVLGIVLTIVAVTLFGLIFEMIMRQRDKRFLDVPPGERLDVGGRYVHVQRNSREKSAPSVILLSTVGGTSLDWQLVQPKVAEFAPVLSYDRAGYGWTENIPGERTPERVVEELHEVLGAANMPAPYVIVGHGFGGLYARAYQAEYPQEVVGMVLVDSSHPELVVENDHRQEVRRQRNILRFRQIGILRQMLPRVVTWIKGLDKTAQQQYLAVRMHDVPMTLREVVSIFRDGIDLPGDLGDLPMRVISRGLVDEIDFSHRWREYQEDLATLSSRARHIKIQEGNHYLEFDQPDAVVAGIESLVKQIRYGDDAVADELIDEELTEEPGEVAAIDDDVIDNEVLAEEDIIDDEFLTIDKIVARRYGQKDVVKSTQPEDDLAEEDAIIGGEDDSDNATSGN</sequence>
<feature type="region of interest" description="Disordered" evidence="1">
    <location>
        <begin position="367"/>
        <end position="399"/>
    </location>
</feature>
<dbReference type="PANTHER" id="PTHR43798:SF33">
    <property type="entry name" value="HYDROLASE, PUTATIVE (AFU_ORTHOLOGUE AFUA_2G14860)-RELATED"/>
    <property type="match status" value="1"/>
</dbReference>
<dbReference type="Gene3D" id="3.40.50.1820">
    <property type="entry name" value="alpha/beta hydrolase"/>
    <property type="match status" value="1"/>
</dbReference>
<keyword evidence="2" id="KW-1133">Transmembrane helix</keyword>
<evidence type="ECO:0000313" key="4">
    <source>
        <dbReference type="EMBL" id="QPC80776.1"/>
    </source>
</evidence>
<dbReference type="KEGG" id="pmet:G4Y79_13765"/>
<keyword evidence="4" id="KW-0378">Hydrolase</keyword>
<keyword evidence="5" id="KW-1185">Reference proteome</keyword>
<dbReference type="EMBL" id="CP062983">
    <property type="protein sequence ID" value="QPC80776.1"/>
    <property type="molecule type" value="Genomic_DNA"/>
</dbReference>